<proteinExistence type="inferred from homology"/>
<dbReference type="InterPro" id="IPR036874">
    <property type="entry name" value="Carbonic_anhydrase_sf"/>
</dbReference>
<gene>
    <name evidence="8" type="ORF">TMES_02595</name>
</gene>
<dbReference type="EC" id="4.2.1.1" evidence="2"/>
<feature type="binding site" evidence="7">
    <location>
        <position position="47"/>
    </location>
    <ligand>
        <name>Zn(2+)</name>
        <dbReference type="ChEBI" id="CHEBI:29105"/>
    </ligand>
</feature>
<evidence type="ECO:0000256" key="7">
    <source>
        <dbReference type="PIRSR" id="PIRSR601765-1"/>
    </source>
</evidence>
<dbReference type="Gene3D" id="3.40.1050.10">
    <property type="entry name" value="Carbonic anhydrase"/>
    <property type="match status" value="1"/>
</dbReference>
<dbReference type="EMBL" id="JFKA01000001">
    <property type="protein sequence ID" value="OSQ40975.1"/>
    <property type="molecule type" value="Genomic_DNA"/>
</dbReference>
<dbReference type="SUPFAM" id="SSF53056">
    <property type="entry name" value="beta-carbonic anhydrase, cab"/>
    <property type="match status" value="1"/>
</dbReference>
<dbReference type="OrthoDB" id="9797527at2"/>
<name>A0A1Y2L592_9PROT</name>
<comment type="caution">
    <text evidence="8">The sequence shown here is derived from an EMBL/GenBank/DDBJ whole genome shotgun (WGS) entry which is preliminary data.</text>
</comment>
<dbReference type="PANTHER" id="PTHR11002:SF76">
    <property type="entry name" value="CARBONIC ANHYDRASE"/>
    <property type="match status" value="1"/>
</dbReference>
<evidence type="ECO:0000256" key="3">
    <source>
        <dbReference type="ARBA" id="ARBA00022723"/>
    </source>
</evidence>
<keyword evidence="9" id="KW-1185">Reference proteome</keyword>
<comment type="catalytic activity">
    <reaction evidence="6">
        <text>hydrogencarbonate + H(+) = CO2 + H2O</text>
        <dbReference type="Rhea" id="RHEA:10748"/>
        <dbReference type="ChEBI" id="CHEBI:15377"/>
        <dbReference type="ChEBI" id="CHEBI:15378"/>
        <dbReference type="ChEBI" id="CHEBI:16526"/>
        <dbReference type="ChEBI" id="CHEBI:17544"/>
        <dbReference type="EC" id="4.2.1.1"/>
    </reaction>
</comment>
<dbReference type="PANTHER" id="PTHR11002">
    <property type="entry name" value="CARBONIC ANHYDRASE"/>
    <property type="match status" value="1"/>
</dbReference>
<dbReference type="AlphaFoldDB" id="A0A1Y2L592"/>
<dbReference type="GO" id="GO:0008270">
    <property type="term" value="F:zinc ion binding"/>
    <property type="evidence" value="ECO:0007669"/>
    <property type="project" value="InterPro"/>
</dbReference>
<dbReference type="GO" id="GO:0004089">
    <property type="term" value="F:carbonate dehydratase activity"/>
    <property type="evidence" value="ECO:0007669"/>
    <property type="project" value="UniProtKB-EC"/>
</dbReference>
<evidence type="ECO:0000256" key="2">
    <source>
        <dbReference type="ARBA" id="ARBA00012925"/>
    </source>
</evidence>
<keyword evidence="3 7" id="KW-0479">Metal-binding</keyword>
<evidence type="ECO:0000256" key="5">
    <source>
        <dbReference type="ARBA" id="ARBA00023239"/>
    </source>
</evidence>
<evidence type="ECO:0000313" key="8">
    <source>
        <dbReference type="EMBL" id="OSQ40975.1"/>
    </source>
</evidence>
<evidence type="ECO:0000256" key="6">
    <source>
        <dbReference type="ARBA" id="ARBA00048348"/>
    </source>
</evidence>
<organism evidence="8 9">
    <name type="scientific">Thalassospira mesophila</name>
    <dbReference type="NCBI Taxonomy" id="1293891"/>
    <lineage>
        <taxon>Bacteria</taxon>
        <taxon>Pseudomonadati</taxon>
        <taxon>Pseudomonadota</taxon>
        <taxon>Alphaproteobacteria</taxon>
        <taxon>Rhodospirillales</taxon>
        <taxon>Thalassospiraceae</taxon>
        <taxon>Thalassospira</taxon>
    </lineage>
</organism>
<feature type="binding site" evidence="7">
    <location>
        <position position="109"/>
    </location>
    <ligand>
        <name>Zn(2+)</name>
        <dbReference type="ChEBI" id="CHEBI:29105"/>
    </ligand>
</feature>
<dbReference type="STRING" id="1293891.TMES_02595"/>
<keyword evidence="5" id="KW-0456">Lyase</keyword>
<comment type="similarity">
    <text evidence="1">Belongs to the beta-class carbonic anhydrase family.</text>
</comment>
<dbReference type="InterPro" id="IPR045066">
    <property type="entry name" value="Beta_CA_cladeB"/>
</dbReference>
<evidence type="ECO:0000256" key="4">
    <source>
        <dbReference type="ARBA" id="ARBA00022833"/>
    </source>
</evidence>
<reference evidence="8 9" key="1">
    <citation type="submission" date="2014-03" db="EMBL/GenBank/DDBJ databases">
        <title>The draft genome sequence of Thalassospira mesophila JCM 18969.</title>
        <authorList>
            <person name="Lai Q."/>
            <person name="Shao Z."/>
        </authorList>
    </citation>
    <scope>NUCLEOTIDE SEQUENCE [LARGE SCALE GENOMIC DNA]</scope>
    <source>
        <strain evidence="8 9">JCM 18969</strain>
    </source>
</reference>
<dbReference type="Proteomes" id="UP000193391">
    <property type="component" value="Unassembled WGS sequence"/>
</dbReference>
<evidence type="ECO:0000313" key="9">
    <source>
        <dbReference type="Proteomes" id="UP000193391"/>
    </source>
</evidence>
<evidence type="ECO:0000256" key="1">
    <source>
        <dbReference type="ARBA" id="ARBA00006217"/>
    </source>
</evidence>
<comment type="cofactor">
    <cofactor evidence="7">
        <name>Zn(2+)</name>
        <dbReference type="ChEBI" id="CHEBI:29105"/>
    </cofactor>
    <text evidence="7">Binds 1 zinc ion per subunit.</text>
</comment>
<dbReference type="SMART" id="SM00947">
    <property type="entry name" value="Pro_CA"/>
    <property type="match status" value="1"/>
</dbReference>
<accession>A0A1Y2L592</accession>
<keyword evidence="4 7" id="KW-0862">Zinc</keyword>
<sequence>MTMRTIDRMKAGFRSFKAAYYDQRPERVAHLVESGQEPEVLLIACSDSRADPAILMNAEPGDMFIVRNVANLIPPYQPDDQYHGTSAALEYGVRDLKVRDVVILGHSGCGGIQALVQGAIGGVTAPDREFIGPWMEIASCCSGHGPDVDAVSRQSVRNSLTNLLTFPFVKSGVESGYLQIHGWWFDMKEGALWRYVEENDRFEKVEG</sequence>
<feature type="binding site" evidence="7">
    <location>
        <position position="106"/>
    </location>
    <ligand>
        <name>Zn(2+)</name>
        <dbReference type="ChEBI" id="CHEBI:29105"/>
    </ligand>
</feature>
<protein>
    <recommendedName>
        <fullName evidence="2">carbonic anhydrase</fullName>
        <ecNumber evidence="2">4.2.1.1</ecNumber>
    </recommendedName>
</protein>
<feature type="binding site" evidence="7">
    <location>
        <position position="45"/>
    </location>
    <ligand>
        <name>Zn(2+)</name>
        <dbReference type="ChEBI" id="CHEBI:29105"/>
    </ligand>
</feature>
<dbReference type="InterPro" id="IPR001765">
    <property type="entry name" value="Carbonic_anhydrase"/>
</dbReference>
<dbReference type="RefSeq" id="WP_085579817.1">
    <property type="nucleotide sequence ID" value="NZ_JFKA01000001.1"/>
</dbReference>
<dbReference type="CDD" id="cd00884">
    <property type="entry name" value="beta_CA_cladeB"/>
    <property type="match status" value="1"/>
</dbReference>
<dbReference type="Pfam" id="PF00484">
    <property type="entry name" value="Pro_CA"/>
    <property type="match status" value="1"/>
</dbReference>